<protein>
    <recommendedName>
        <fullName evidence="5">Transposase</fullName>
    </recommendedName>
</protein>
<dbReference type="AlphaFoldDB" id="A0A817NZJ6"/>
<evidence type="ECO:0000313" key="4">
    <source>
        <dbReference type="Proteomes" id="UP000663873"/>
    </source>
</evidence>
<evidence type="ECO:0000313" key="2">
    <source>
        <dbReference type="EMBL" id="CAF4350365.1"/>
    </source>
</evidence>
<dbReference type="EMBL" id="CAJOBP010002355">
    <property type="protein sequence ID" value="CAF4350365.1"/>
    <property type="molecule type" value="Genomic_DNA"/>
</dbReference>
<accession>A0A817NZJ6</accession>
<gene>
    <name evidence="1" type="ORF">TIS948_LOCUS8234</name>
    <name evidence="2" type="ORF">UJA718_LOCUS15754</name>
</gene>
<evidence type="ECO:0000313" key="1">
    <source>
        <dbReference type="EMBL" id="CAF3125509.1"/>
    </source>
</evidence>
<comment type="caution">
    <text evidence="1">The sequence shown here is derived from an EMBL/GenBank/DDBJ whole genome shotgun (WGS) entry which is preliminary data.</text>
</comment>
<dbReference type="Pfam" id="PF13565">
    <property type="entry name" value="HTH_32"/>
    <property type="match status" value="1"/>
</dbReference>
<dbReference type="OrthoDB" id="9971063at2759"/>
<dbReference type="GO" id="GO:0003676">
    <property type="term" value="F:nucleic acid binding"/>
    <property type="evidence" value="ECO:0007669"/>
    <property type="project" value="InterPro"/>
</dbReference>
<evidence type="ECO:0008006" key="5">
    <source>
        <dbReference type="Google" id="ProtNLM"/>
    </source>
</evidence>
<dbReference type="Proteomes" id="UP000663873">
    <property type="component" value="Unassembled WGS sequence"/>
</dbReference>
<name>A0A817NZJ6_9BILA</name>
<keyword evidence="4" id="KW-1185">Reference proteome</keyword>
<reference evidence="1" key="1">
    <citation type="submission" date="2021-02" db="EMBL/GenBank/DDBJ databases">
        <authorList>
            <person name="Nowell W R."/>
        </authorList>
    </citation>
    <scope>NUCLEOTIDE SEQUENCE</scope>
</reference>
<dbReference type="EMBL" id="CAJNXB010001047">
    <property type="protein sequence ID" value="CAF3125509.1"/>
    <property type="molecule type" value="Genomic_DNA"/>
</dbReference>
<dbReference type="PANTHER" id="PTHR47326:SF1">
    <property type="entry name" value="HTH PSQ-TYPE DOMAIN-CONTAINING PROTEIN"/>
    <property type="match status" value="1"/>
</dbReference>
<dbReference type="PANTHER" id="PTHR47326">
    <property type="entry name" value="TRANSPOSABLE ELEMENT TC3 TRANSPOSASE-LIKE PROTEIN"/>
    <property type="match status" value="1"/>
</dbReference>
<dbReference type="Gene3D" id="3.30.420.10">
    <property type="entry name" value="Ribonuclease H-like superfamily/Ribonuclease H"/>
    <property type="match status" value="1"/>
</dbReference>
<dbReference type="InterPro" id="IPR036397">
    <property type="entry name" value="RNaseH_sf"/>
</dbReference>
<proteinExistence type="predicted"/>
<sequence>MAKFESSTVVKRKQWAEFGKNTPGETAIREIFQRFCEAGTVEDRERPGRPSEITEEKIDEVAEVIENEPQSSVRSVATACSISRTTAHRIMTEHLSWKPYKVQFVQELYEEDMQNRVEMCKTLIPMLEDNHIQQNLFFSDEATFYLNGLVNKHNVRYWPETNPHVTIETVMKSPKLNVWCAISKNQLVGPYFFEDDTVNGNNYLSMLQNFFIWEVRKLHNVPPIVFQQDGASAPFSTDVRQYLDNHFPNRWIRRGGPIRWAPRSPDLTPLDFVLWGHVKSNIYKTRVKNVAELKRRINIEI</sequence>
<dbReference type="Proteomes" id="UP000663825">
    <property type="component" value="Unassembled WGS sequence"/>
</dbReference>
<evidence type="ECO:0000313" key="3">
    <source>
        <dbReference type="Proteomes" id="UP000663825"/>
    </source>
</evidence>
<organism evidence="1 3">
    <name type="scientific">Rotaria socialis</name>
    <dbReference type="NCBI Taxonomy" id="392032"/>
    <lineage>
        <taxon>Eukaryota</taxon>
        <taxon>Metazoa</taxon>
        <taxon>Spiralia</taxon>
        <taxon>Gnathifera</taxon>
        <taxon>Rotifera</taxon>
        <taxon>Eurotatoria</taxon>
        <taxon>Bdelloidea</taxon>
        <taxon>Philodinida</taxon>
        <taxon>Philodinidae</taxon>
        <taxon>Rotaria</taxon>
    </lineage>
</organism>